<comment type="caution">
    <text evidence="1">The sequence shown here is derived from an EMBL/GenBank/DDBJ whole genome shotgun (WGS) entry which is preliminary data.</text>
</comment>
<keyword evidence="2" id="KW-1185">Reference proteome</keyword>
<sequence>MSNMEKLILKHMEVMRKQLTEQEKALKGMSFKVTEMIDKGLLNEKVEASVDKLQSVVDTSQCMEQEEESVPLDCSVLADVDVEKVDKSEDVKNNVILELGRIGPHSKHSLTLCLVGNLEIEPSKSMKRCVDEEHCPYILKFVMQKIPNGIPHLRSKKYKMQHLLLGPFMFTPPTP</sequence>
<gene>
    <name evidence="1" type="ORF">HAX54_014080</name>
</gene>
<evidence type="ECO:0000313" key="1">
    <source>
        <dbReference type="EMBL" id="MCD7472748.1"/>
    </source>
</evidence>
<evidence type="ECO:0000313" key="2">
    <source>
        <dbReference type="Proteomes" id="UP000823775"/>
    </source>
</evidence>
<dbReference type="EMBL" id="JACEIK010001866">
    <property type="protein sequence ID" value="MCD7472748.1"/>
    <property type="molecule type" value="Genomic_DNA"/>
</dbReference>
<name>A0ABS8TNG2_DATST</name>
<dbReference type="Proteomes" id="UP000823775">
    <property type="component" value="Unassembled WGS sequence"/>
</dbReference>
<proteinExistence type="predicted"/>
<accession>A0ABS8TNG2</accession>
<protein>
    <submittedName>
        <fullName evidence="1">Uncharacterized protein</fullName>
    </submittedName>
</protein>
<organism evidence="1 2">
    <name type="scientific">Datura stramonium</name>
    <name type="common">Jimsonweed</name>
    <name type="synonym">Common thornapple</name>
    <dbReference type="NCBI Taxonomy" id="4076"/>
    <lineage>
        <taxon>Eukaryota</taxon>
        <taxon>Viridiplantae</taxon>
        <taxon>Streptophyta</taxon>
        <taxon>Embryophyta</taxon>
        <taxon>Tracheophyta</taxon>
        <taxon>Spermatophyta</taxon>
        <taxon>Magnoliopsida</taxon>
        <taxon>eudicotyledons</taxon>
        <taxon>Gunneridae</taxon>
        <taxon>Pentapetalae</taxon>
        <taxon>asterids</taxon>
        <taxon>lamiids</taxon>
        <taxon>Solanales</taxon>
        <taxon>Solanaceae</taxon>
        <taxon>Solanoideae</taxon>
        <taxon>Datureae</taxon>
        <taxon>Datura</taxon>
    </lineage>
</organism>
<reference evidence="1 2" key="1">
    <citation type="journal article" date="2021" name="BMC Genomics">
        <title>Datura genome reveals duplications of psychoactive alkaloid biosynthetic genes and high mutation rate following tissue culture.</title>
        <authorList>
            <person name="Rajewski A."/>
            <person name="Carter-House D."/>
            <person name="Stajich J."/>
            <person name="Litt A."/>
        </authorList>
    </citation>
    <scope>NUCLEOTIDE SEQUENCE [LARGE SCALE GENOMIC DNA]</scope>
    <source>
        <strain evidence="1">AR-01</strain>
    </source>
</reference>